<evidence type="ECO:0000259" key="2">
    <source>
        <dbReference type="PROSITE" id="PS50405"/>
    </source>
</evidence>
<keyword evidence="4" id="KW-1185">Reference proteome</keyword>
<dbReference type="PANTHER" id="PTHR43968">
    <property type="match status" value="1"/>
</dbReference>
<evidence type="ECO:0000259" key="1">
    <source>
        <dbReference type="PROSITE" id="PS50404"/>
    </source>
</evidence>
<comment type="caution">
    <text evidence="3">The sequence shown here is derived from an EMBL/GenBank/DDBJ whole genome shotgun (WGS) entry which is preliminary data.</text>
</comment>
<dbReference type="Pfam" id="PF13410">
    <property type="entry name" value="GST_C_2"/>
    <property type="match status" value="1"/>
</dbReference>
<dbReference type="Gene3D" id="1.20.1050.10">
    <property type="match status" value="1"/>
</dbReference>
<dbReference type="OrthoDB" id="9813092at2"/>
<dbReference type="AlphaFoldDB" id="A0A4R1N3Q7"/>
<name>A0A4R1N3Q7_9RHOB</name>
<dbReference type="InterPro" id="IPR036282">
    <property type="entry name" value="Glutathione-S-Trfase_C_sf"/>
</dbReference>
<dbReference type="Gene3D" id="3.40.30.10">
    <property type="entry name" value="Glutaredoxin"/>
    <property type="match status" value="1"/>
</dbReference>
<dbReference type="GO" id="GO:0045174">
    <property type="term" value="F:glutathione dehydrogenase (ascorbate) activity"/>
    <property type="evidence" value="ECO:0007669"/>
    <property type="project" value="TreeGrafter"/>
</dbReference>
<dbReference type="InterPro" id="IPR036249">
    <property type="entry name" value="Thioredoxin-like_sf"/>
</dbReference>
<dbReference type="GO" id="GO:0006749">
    <property type="term" value="P:glutathione metabolic process"/>
    <property type="evidence" value="ECO:0007669"/>
    <property type="project" value="TreeGrafter"/>
</dbReference>
<dbReference type="SUPFAM" id="SSF52833">
    <property type="entry name" value="Thioredoxin-like"/>
    <property type="match status" value="1"/>
</dbReference>
<evidence type="ECO:0000313" key="3">
    <source>
        <dbReference type="EMBL" id="TCL01367.1"/>
    </source>
</evidence>
<reference evidence="3 4" key="1">
    <citation type="submission" date="2019-03" db="EMBL/GenBank/DDBJ databases">
        <title>Genomic Encyclopedia of Archaeal and Bacterial Type Strains, Phase II (KMG-II): from individual species to whole genera.</title>
        <authorList>
            <person name="Goeker M."/>
        </authorList>
    </citation>
    <scope>NUCLEOTIDE SEQUENCE [LARGE SCALE GENOMIC DNA]</scope>
    <source>
        <strain evidence="3 4">DSM 26433</strain>
    </source>
</reference>
<feature type="domain" description="GST N-terminal" evidence="1">
    <location>
        <begin position="1"/>
        <end position="79"/>
    </location>
</feature>
<keyword evidence="3" id="KW-0808">Transferase</keyword>
<feature type="domain" description="GST C-terminal" evidence="2">
    <location>
        <begin position="84"/>
        <end position="204"/>
    </location>
</feature>
<dbReference type="GO" id="GO:0005737">
    <property type="term" value="C:cytoplasm"/>
    <property type="evidence" value="ECO:0007669"/>
    <property type="project" value="TreeGrafter"/>
</dbReference>
<dbReference type="GO" id="GO:0004364">
    <property type="term" value="F:glutathione transferase activity"/>
    <property type="evidence" value="ECO:0007669"/>
    <property type="project" value="TreeGrafter"/>
</dbReference>
<protein>
    <submittedName>
        <fullName evidence="3">Glutathione S-transferase</fullName>
    </submittedName>
</protein>
<dbReference type="InterPro" id="IPR050983">
    <property type="entry name" value="GST_Omega/HSP26"/>
</dbReference>
<proteinExistence type="predicted"/>
<dbReference type="PROSITE" id="PS50405">
    <property type="entry name" value="GST_CTER"/>
    <property type="match status" value="1"/>
</dbReference>
<accession>A0A4R1N3Q7</accession>
<dbReference type="InterPro" id="IPR004045">
    <property type="entry name" value="Glutathione_S-Trfase_N"/>
</dbReference>
<dbReference type="RefSeq" id="WP_132860700.1">
    <property type="nucleotide sequence ID" value="NZ_SMGR01000002.1"/>
</dbReference>
<gene>
    <name evidence="3" type="ORF">BXY66_2682</name>
</gene>
<evidence type="ECO:0000313" key="4">
    <source>
        <dbReference type="Proteomes" id="UP000295673"/>
    </source>
</evidence>
<dbReference type="PANTHER" id="PTHR43968:SF6">
    <property type="entry name" value="GLUTATHIONE S-TRANSFERASE OMEGA"/>
    <property type="match status" value="1"/>
</dbReference>
<dbReference type="Proteomes" id="UP000295673">
    <property type="component" value="Unassembled WGS sequence"/>
</dbReference>
<sequence length="215" mass="23885">MTPILYSFRRCPYAMRARLAVSVADVEVELREIVLRDKAPAFLEASPSGTAPCLDDYGEVTDESLDIMTWALRQNDPDGWLNMPEAGYGLIDEADGPFKKALDQTKYHTRYPDLDPEESRARAMVFLTGLEAQLARGFLYGPKPTLADMAILPFVRQFAFINKARFDADAGPNLTGWLEAFLQSDLFSSIMPKLPKWTEGDAPTIFKGTIAAPGD</sequence>
<dbReference type="Pfam" id="PF13417">
    <property type="entry name" value="GST_N_3"/>
    <property type="match status" value="1"/>
</dbReference>
<organism evidence="3 4">
    <name type="scientific">Shimia isoporae</name>
    <dbReference type="NCBI Taxonomy" id="647720"/>
    <lineage>
        <taxon>Bacteria</taxon>
        <taxon>Pseudomonadati</taxon>
        <taxon>Pseudomonadota</taxon>
        <taxon>Alphaproteobacteria</taxon>
        <taxon>Rhodobacterales</taxon>
        <taxon>Roseobacteraceae</taxon>
    </lineage>
</organism>
<dbReference type="PROSITE" id="PS50404">
    <property type="entry name" value="GST_NTER"/>
    <property type="match status" value="1"/>
</dbReference>
<dbReference type="CDD" id="cd03196">
    <property type="entry name" value="GST_C_5"/>
    <property type="match status" value="1"/>
</dbReference>
<dbReference type="EMBL" id="SMGR01000002">
    <property type="protein sequence ID" value="TCL01367.1"/>
    <property type="molecule type" value="Genomic_DNA"/>
</dbReference>
<dbReference type="SUPFAM" id="SSF47616">
    <property type="entry name" value="GST C-terminal domain-like"/>
    <property type="match status" value="1"/>
</dbReference>
<dbReference type="InterPro" id="IPR010987">
    <property type="entry name" value="Glutathione-S-Trfase_C-like"/>
</dbReference>